<comment type="caution">
    <text evidence="14">The sequence shown here is derived from an EMBL/GenBank/DDBJ whole genome shotgun (WGS) entry which is preliminary data.</text>
</comment>
<feature type="compositionally biased region" description="Low complexity" evidence="11">
    <location>
        <begin position="822"/>
        <end position="842"/>
    </location>
</feature>
<dbReference type="GO" id="GO:0043597">
    <property type="term" value="C:cytoplasmic replication fork"/>
    <property type="evidence" value="ECO:0007669"/>
    <property type="project" value="TreeGrafter"/>
</dbReference>
<organism evidence="14 15">
    <name type="scientific">Lichenibacterium ramalinae</name>
    <dbReference type="NCBI Taxonomy" id="2316527"/>
    <lineage>
        <taxon>Bacteria</taxon>
        <taxon>Pseudomonadati</taxon>
        <taxon>Pseudomonadota</taxon>
        <taxon>Alphaproteobacteria</taxon>
        <taxon>Hyphomicrobiales</taxon>
        <taxon>Lichenihabitantaceae</taxon>
        <taxon>Lichenibacterium</taxon>
    </lineage>
</organism>
<dbReference type="EMBL" id="QYBC01000005">
    <property type="protein sequence ID" value="RYB06144.1"/>
    <property type="molecule type" value="Genomic_DNA"/>
</dbReference>
<dbReference type="SMART" id="SM00436">
    <property type="entry name" value="TOP1Bc"/>
    <property type="match status" value="1"/>
</dbReference>
<evidence type="ECO:0000256" key="2">
    <source>
        <dbReference type="ARBA" id="ARBA00009446"/>
    </source>
</evidence>
<comment type="catalytic activity">
    <reaction evidence="1">
        <text>ATP-independent breakage of single-stranded DNA, followed by passage and rejoining.</text>
        <dbReference type="EC" id="5.6.2.1"/>
    </reaction>
</comment>
<dbReference type="SUPFAM" id="SSF56712">
    <property type="entry name" value="Prokaryotic type I DNA topoisomerase"/>
    <property type="match status" value="1"/>
</dbReference>
<sequence length="842" mass="90022">MFLFEKPSAMRQLQRFFTSPDTVCVAAEGHLLGAEEPGDIRPDWKPWRFEALPIVLDAIPVRAGRNRSGQSHRPKLDAIRAALRGVARVIIATDPGREGSMIAWEILEHLGWRGRIDRLKLGALDDRSIRRAFAAMAREPDSGERDYAAYLEALCRQYEDYHLGLNGTRAISLRLRPPAFREPWRFGGVQTPTLAILADLEGRIRAFVPRDFFKVALPVVTRGGAELTLWHAPKERIFDPDVAETVRAAAAGWSGRLAVEQKDVRRPPPRLFSKDTLARRCAKRFGWDPQHTAKLAQDLYDRGYLTYPRTESEYLPESQAADAAAVVAAVVTVLADCVALVPAADALVVRRGARGHYVKDPGEHHAIVPLRKVPAGAGLAPDLFRLWDLVARAFLAAHMPDGIDARTSVSAEVATPLGPRRFTVGGSVVREPGWRAVYGTEAEADAEVVPGRAKRDDDVTVARLPAVRHGEEARARGAEVATAVTEPPRRITRGELPVVMGRLIDQVEDPEVKRALENPVNPNEPKGLGTAATRDTMLPKLLKSHYIALQPGKDPAIAVTEVGLAFLAAVRRVFPAYGDPVGRAVFEAELGEIGRAATRDEALRRAEAFRQRTRRRVEDLIAAISGATVLDVAPAPRPAAGPGGTGRGGTGRGGKGRGKGGSRGGEDAGEGRVEDGGEGRVDDGGEGRRRRAPTAAMLAYATALAERKGLKLPRGLKADGALCRAFLSEHAGPRGPASAKSAEGGGPRAPSAAMLRYADSLVRQLGVACPPEVAEDFAACRRFLDAHAVRAPTASTAQALPQGAEGPAGGPAAKPKRRAAPARRPGAAAARGRGAGSSAPPA</sequence>
<dbReference type="PANTHER" id="PTHR11390:SF21">
    <property type="entry name" value="DNA TOPOISOMERASE 3-ALPHA"/>
    <property type="match status" value="1"/>
</dbReference>
<dbReference type="GO" id="GO:0006310">
    <property type="term" value="P:DNA recombination"/>
    <property type="evidence" value="ECO:0007669"/>
    <property type="project" value="TreeGrafter"/>
</dbReference>
<accession>A0A4Q2RE68</accession>
<dbReference type="InterPro" id="IPR003601">
    <property type="entry name" value="Topo_IA_2"/>
</dbReference>
<evidence type="ECO:0000259" key="13">
    <source>
        <dbReference type="PROSITE" id="PS52039"/>
    </source>
</evidence>
<dbReference type="GO" id="GO:0003677">
    <property type="term" value="F:DNA binding"/>
    <property type="evidence" value="ECO:0007669"/>
    <property type="project" value="UniProtKB-KW"/>
</dbReference>
<dbReference type="InterPro" id="IPR000380">
    <property type="entry name" value="Topo_IA"/>
</dbReference>
<keyword evidence="6 14" id="KW-0413">Isomerase</keyword>
<dbReference type="SMART" id="SM00493">
    <property type="entry name" value="TOPRIM"/>
    <property type="match status" value="1"/>
</dbReference>
<dbReference type="Gene3D" id="3.40.50.140">
    <property type="match status" value="1"/>
</dbReference>
<dbReference type="InterPro" id="IPR013824">
    <property type="entry name" value="Topo_IA_cen_sub1"/>
</dbReference>
<evidence type="ECO:0000313" key="14">
    <source>
        <dbReference type="EMBL" id="RYB06144.1"/>
    </source>
</evidence>
<dbReference type="GO" id="GO:0006265">
    <property type="term" value="P:DNA topological change"/>
    <property type="evidence" value="ECO:0007669"/>
    <property type="project" value="InterPro"/>
</dbReference>
<dbReference type="Proteomes" id="UP000289411">
    <property type="component" value="Unassembled WGS sequence"/>
</dbReference>
<dbReference type="InterPro" id="IPR013825">
    <property type="entry name" value="Topo_IA_cen_sub2"/>
</dbReference>
<dbReference type="AlphaFoldDB" id="A0A4Q2RE68"/>
<dbReference type="SMART" id="SM00437">
    <property type="entry name" value="TOP1Ac"/>
    <property type="match status" value="1"/>
</dbReference>
<evidence type="ECO:0000256" key="3">
    <source>
        <dbReference type="ARBA" id="ARBA00012891"/>
    </source>
</evidence>
<dbReference type="InterPro" id="IPR003602">
    <property type="entry name" value="Topo_IA_DNA-bd_dom"/>
</dbReference>
<dbReference type="InterPro" id="IPR013497">
    <property type="entry name" value="Topo_IA_cen"/>
</dbReference>
<dbReference type="InterPro" id="IPR023405">
    <property type="entry name" value="Topo_IA_core_domain"/>
</dbReference>
<evidence type="ECO:0000256" key="1">
    <source>
        <dbReference type="ARBA" id="ARBA00000213"/>
    </source>
</evidence>
<keyword evidence="15" id="KW-1185">Reference proteome</keyword>
<dbReference type="OrthoDB" id="9803554at2"/>
<evidence type="ECO:0000256" key="6">
    <source>
        <dbReference type="ARBA" id="ARBA00023235"/>
    </source>
</evidence>
<dbReference type="EC" id="5.6.2.1" evidence="3"/>
<feature type="compositionally biased region" description="Gly residues" evidence="11">
    <location>
        <begin position="641"/>
        <end position="653"/>
    </location>
</feature>
<dbReference type="PROSITE" id="PS00396">
    <property type="entry name" value="TOPO_IA_1"/>
    <property type="match status" value="1"/>
</dbReference>
<comment type="similarity">
    <text evidence="2">Belongs to the type IA topoisomerase family.</text>
</comment>
<evidence type="ECO:0000256" key="4">
    <source>
        <dbReference type="ARBA" id="ARBA00023029"/>
    </source>
</evidence>
<feature type="region of interest" description="Disordered" evidence="11">
    <location>
        <begin position="795"/>
        <end position="842"/>
    </location>
</feature>
<dbReference type="InterPro" id="IPR013826">
    <property type="entry name" value="Topo_IA_cen_sub3"/>
</dbReference>
<dbReference type="Gene3D" id="1.10.290.10">
    <property type="entry name" value="Topoisomerase I, domain 4"/>
    <property type="match status" value="1"/>
</dbReference>
<reference evidence="14 15" key="2">
    <citation type="submission" date="2019-02" db="EMBL/GenBank/DDBJ databases">
        <title>'Lichenibacterium ramalinii' gen. nov. sp. nov., 'Lichenibacterium minor' gen. nov. sp. nov.</title>
        <authorList>
            <person name="Pankratov T."/>
        </authorList>
    </citation>
    <scope>NUCLEOTIDE SEQUENCE [LARGE SCALE GENOMIC DNA]</scope>
    <source>
        <strain evidence="14 15">RmlP001</strain>
    </source>
</reference>
<feature type="compositionally biased region" description="Basic and acidic residues" evidence="11">
    <location>
        <begin position="664"/>
        <end position="687"/>
    </location>
</feature>
<feature type="region of interest" description="Disordered" evidence="11">
    <location>
        <begin position="633"/>
        <end position="692"/>
    </location>
</feature>
<dbReference type="PANTHER" id="PTHR11390">
    <property type="entry name" value="PROKARYOTIC DNA TOPOISOMERASE"/>
    <property type="match status" value="1"/>
</dbReference>
<evidence type="ECO:0000256" key="11">
    <source>
        <dbReference type="SAM" id="MobiDB-lite"/>
    </source>
</evidence>
<proteinExistence type="inferred from homology"/>
<dbReference type="PROSITE" id="PS52039">
    <property type="entry name" value="TOPO_IA_2"/>
    <property type="match status" value="1"/>
</dbReference>
<evidence type="ECO:0000313" key="15">
    <source>
        <dbReference type="Proteomes" id="UP000289411"/>
    </source>
</evidence>
<dbReference type="Gene3D" id="2.70.20.10">
    <property type="entry name" value="Topoisomerase I, domain 3"/>
    <property type="match status" value="1"/>
</dbReference>
<evidence type="ECO:0000256" key="8">
    <source>
        <dbReference type="ARBA" id="ARBA00031985"/>
    </source>
</evidence>
<dbReference type="Gene3D" id="1.10.460.10">
    <property type="entry name" value="Topoisomerase I, domain 2"/>
    <property type="match status" value="1"/>
</dbReference>
<evidence type="ECO:0000256" key="9">
    <source>
        <dbReference type="ARBA" id="ARBA00032235"/>
    </source>
</evidence>
<feature type="domain" description="Topo IA-type catalytic" evidence="13">
    <location>
        <begin position="146"/>
        <end position="615"/>
    </location>
</feature>
<protein>
    <recommendedName>
        <fullName evidence="3">DNA topoisomerase</fullName>
        <ecNumber evidence="3">5.6.2.1</ecNumber>
    </recommendedName>
    <alternativeName>
        <fullName evidence="10">Omega-protein</fullName>
    </alternativeName>
    <alternativeName>
        <fullName evidence="9">Relaxing enzyme</fullName>
    </alternativeName>
    <alternativeName>
        <fullName evidence="7">Swivelase</fullName>
    </alternativeName>
    <alternativeName>
        <fullName evidence="8">Untwisting enzyme</fullName>
    </alternativeName>
</protein>
<dbReference type="InterPro" id="IPR023406">
    <property type="entry name" value="Topo_IA_AS"/>
</dbReference>
<feature type="compositionally biased region" description="Low complexity" evidence="11">
    <location>
        <begin position="797"/>
        <end position="813"/>
    </location>
</feature>
<dbReference type="PRINTS" id="PR00417">
    <property type="entry name" value="PRTPISMRASEI"/>
</dbReference>
<dbReference type="Pfam" id="PF01131">
    <property type="entry name" value="Topoisom_bac"/>
    <property type="match status" value="1"/>
</dbReference>
<dbReference type="PROSITE" id="PS50880">
    <property type="entry name" value="TOPRIM"/>
    <property type="match status" value="1"/>
</dbReference>
<reference evidence="14 15" key="1">
    <citation type="submission" date="2018-09" db="EMBL/GenBank/DDBJ databases">
        <authorList>
            <person name="Grouzdev D.S."/>
            <person name="Krutkina M.S."/>
        </authorList>
    </citation>
    <scope>NUCLEOTIDE SEQUENCE [LARGE SCALE GENOMIC DNA]</scope>
    <source>
        <strain evidence="14 15">RmlP001</strain>
    </source>
</reference>
<dbReference type="GO" id="GO:0006281">
    <property type="term" value="P:DNA repair"/>
    <property type="evidence" value="ECO:0007669"/>
    <property type="project" value="TreeGrafter"/>
</dbReference>
<evidence type="ECO:0000256" key="5">
    <source>
        <dbReference type="ARBA" id="ARBA00023125"/>
    </source>
</evidence>
<evidence type="ECO:0000259" key="12">
    <source>
        <dbReference type="PROSITE" id="PS50880"/>
    </source>
</evidence>
<feature type="domain" description="Toprim" evidence="12">
    <location>
        <begin position="1"/>
        <end position="124"/>
    </location>
</feature>
<feature type="region of interest" description="Disordered" evidence="11">
    <location>
        <begin position="730"/>
        <end position="750"/>
    </location>
</feature>
<dbReference type="InterPro" id="IPR006171">
    <property type="entry name" value="TOPRIM_dom"/>
</dbReference>
<dbReference type="Pfam" id="PF01751">
    <property type="entry name" value="Toprim"/>
    <property type="match status" value="1"/>
</dbReference>
<keyword evidence="5" id="KW-0238">DNA-binding</keyword>
<dbReference type="GO" id="GO:0003917">
    <property type="term" value="F:DNA topoisomerase type I (single strand cut, ATP-independent) activity"/>
    <property type="evidence" value="ECO:0007669"/>
    <property type="project" value="UniProtKB-EC"/>
</dbReference>
<gene>
    <name evidence="14" type="ORF">D3272_07295</name>
</gene>
<evidence type="ECO:0000256" key="10">
    <source>
        <dbReference type="ARBA" id="ARBA00032877"/>
    </source>
</evidence>
<name>A0A4Q2RE68_9HYPH</name>
<keyword evidence="4" id="KW-0799">Topoisomerase</keyword>
<evidence type="ECO:0000256" key="7">
    <source>
        <dbReference type="ARBA" id="ARBA00030003"/>
    </source>
</evidence>